<sequence>MNHGTFFVDYFPLLKRIPAWFPGASFRHKANEWAPAVSELVNRPWENLKASVASGRAVSCYGTKNLEKFNLMSSIDANASPTSQVSNVKMEEVIKGSAAIAYFGEDY</sequence>
<dbReference type="Proteomes" id="UP001498398">
    <property type="component" value="Unassembled WGS sequence"/>
</dbReference>
<keyword evidence="2" id="KW-1185">Reference proteome</keyword>
<evidence type="ECO:0000313" key="1">
    <source>
        <dbReference type="EMBL" id="KAK7455188.1"/>
    </source>
</evidence>
<gene>
    <name evidence="1" type="ORF">VKT23_011060</name>
</gene>
<comment type="caution">
    <text evidence="1">The sequence shown here is derived from an EMBL/GenBank/DDBJ whole genome shotgun (WGS) entry which is preliminary data.</text>
</comment>
<name>A0ABR1J9S3_9AGAR</name>
<reference evidence="1 2" key="1">
    <citation type="submission" date="2024-01" db="EMBL/GenBank/DDBJ databases">
        <title>A draft genome for the cacao thread blight pathogen Marasmiellus scandens.</title>
        <authorList>
            <person name="Baruah I.K."/>
            <person name="Leung J."/>
            <person name="Bukari Y."/>
            <person name="Amoako-Attah I."/>
            <person name="Meinhardt L.W."/>
            <person name="Bailey B.A."/>
            <person name="Cohen S.P."/>
        </authorList>
    </citation>
    <scope>NUCLEOTIDE SEQUENCE [LARGE SCALE GENOMIC DNA]</scope>
    <source>
        <strain evidence="1 2">GH-19</strain>
    </source>
</reference>
<dbReference type="EMBL" id="JBANRG010000023">
    <property type="protein sequence ID" value="KAK7455188.1"/>
    <property type="molecule type" value="Genomic_DNA"/>
</dbReference>
<proteinExistence type="predicted"/>
<evidence type="ECO:0000313" key="2">
    <source>
        <dbReference type="Proteomes" id="UP001498398"/>
    </source>
</evidence>
<accession>A0ABR1J9S3</accession>
<organism evidence="1 2">
    <name type="scientific">Marasmiellus scandens</name>
    <dbReference type="NCBI Taxonomy" id="2682957"/>
    <lineage>
        <taxon>Eukaryota</taxon>
        <taxon>Fungi</taxon>
        <taxon>Dikarya</taxon>
        <taxon>Basidiomycota</taxon>
        <taxon>Agaricomycotina</taxon>
        <taxon>Agaricomycetes</taxon>
        <taxon>Agaricomycetidae</taxon>
        <taxon>Agaricales</taxon>
        <taxon>Marasmiineae</taxon>
        <taxon>Omphalotaceae</taxon>
        <taxon>Marasmiellus</taxon>
    </lineage>
</organism>
<protein>
    <submittedName>
        <fullName evidence="1">Uncharacterized protein</fullName>
    </submittedName>
</protein>